<dbReference type="GO" id="GO:0016301">
    <property type="term" value="F:kinase activity"/>
    <property type="evidence" value="ECO:0007669"/>
    <property type="project" value="UniProtKB-KW"/>
</dbReference>
<reference evidence="2" key="1">
    <citation type="submission" date="2019-10" db="EMBL/GenBank/DDBJ databases">
        <authorList>
            <person name="Nor Muhammad N."/>
        </authorList>
    </citation>
    <scope>NUCLEOTIDE SEQUENCE</scope>
</reference>
<name>A0A5K1JXC6_9APHY</name>
<keyword evidence="2" id="KW-0808">Transferase</keyword>
<evidence type="ECO:0000256" key="1">
    <source>
        <dbReference type="SAM" id="MobiDB-lite"/>
    </source>
</evidence>
<gene>
    <name evidence="2" type="primary">I1S5L1</name>
</gene>
<proteinExistence type="predicted"/>
<sequence length="912" mass="104338">MSSSDNVVTLDNWRKELYTFADEAKRVFTVTNCPPIIHPIATTADSDFIASRSFGSLLRPQMSVNNFPELPFLLRKLPVADPLLSRLCVDPSSTAPIHYKSGWALADDLRNSWTSLEKGLVHISELLLTSTRESPVGSSAWDAIRHQEHWPLPEDYGYRKPHASSREARTSIRHAHGAFQILAARCSLAIALWQFPGPIKGHIPSVSTLRYDSVTATVVPDWILFLRRSSVPSSWIDAISDSVLTDFSINLRVGTVFDAIDCPWLPIISVLSAANVPVFVLWHDRHAIDECLAARAYMKPFSPVSGDATFAINNLPGGKPRVVALCRGSQLRPLPDYFTVDNSVAPFGPYQLPNESRLEFFERRSRYRADQERQETLDQKQRRHLREAHAKTGDPPYRRSRVYLWVKPELVFPDVQSRWADHEYRHPLPPPAYRSVWMVHPASSRQYNSFYDEWDLWFPENWDPTQDEPLAPAWELATTTHSPHATFAASTPLRSALLDEHELLNPTPEDREIHDVGHPDNFVLQFWYGIRLADTREFSGVDYQHWEQHDIWHLFGEIRDRFPADEASLRCLSGWVSAVMQRNWKSRALETTWDLDPRHPNYLLGCGNPDPRLSVSLNNLRSPERQDDCDDTLHWVLVKFKRDPEDQPWSLLTSPMGALLLIRRLSEQDTSYDALYTLLCAGIPVRTGKWFPQSPAQVSLSKPPFFRRRLGAPWRKKGERPTVQDYDAYCQRVLELSHSPHARAAWLKGGIVWRIMVEVTGKHPQADLSVTHLEELQKGPSGLTDHYQAVTLNSQQQGYYDDALSRAELDLIAGVVRVYTGRGDQTEDASWWPKHSAWVRAAGNTGIWSSSDERWFQCRLRNIFEEKEGPLNAGEWKVKLKRQKKAGTLADVVAQRAWDFTYRNFVQHPVLS</sequence>
<evidence type="ECO:0000313" key="2">
    <source>
        <dbReference type="EMBL" id="VWO96357.1"/>
    </source>
</evidence>
<protein>
    <submittedName>
        <fullName evidence="2">Protein kinase domain-containing protein</fullName>
    </submittedName>
</protein>
<dbReference type="AlphaFoldDB" id="A0A5K1JXC6"/>
<feature type="compositionally biased region" description="Basic and acidic residues" evidence="1">
    <location>
        <begin position="370"/>
        <end position="380"/>
    </location>
</feature>
<feature type="region of interest" description="Disordered" evidence="1">
    <location>
        <begin position="370"/>
        <end position="393"/>
    </location>
</feature>
<organism evidence="2">
    <name type="scientific">Ganoderma boninense</name>
    <dbReference type="NCBI Taxonomy" id="34458"/>
    <lineage>
        <taxon>Eukaryota</taxon>
        <taxon>Fungi</taxon>
        <taxon>Dikarya</taxon>
        <taxon>Basidiomycota</taxon>
        <taxon>Agaricomycotina</taxon>
        <taxon>Agaricomycetes</taxon>
        <taxon>Polyporales</taxon>
        <taxon>Polyporaceae</taxon>
        <taxon>Ganoderma</taxon>
    </lineage>
</organism>
<dbReference type="EMBL" id="LR725571">
    <property type="protein sequence ID" value="VWO96357.1"/>
    <property type="molecule type" value="Genomic_DNA"/>
</dbReference>
<accession>A0A5K1JXC6</accession>
<keyword evidence="2" id="KW-0418">Kinase</keyword>